<feature type="region of interest" description="Disordered" evidence="1">
    <location>
        <begin position="32"/>
        <end position="54"/>
    </location>
</feature>
<evidence type="ECO:0000313" key="2">
    <source>
        <dbReference type="EMBL" id="MFD2867577.1"/>
    </source>
</evidence>
<evidence type="ECO:0000256" key="1">
    <source>
        <dbReference type="SAM" id="MobiDB-lite"/>
    </source>
</evidence>
<organism evidence="2 3">
    <name type="scientific">Kurthia populi</name>
    <dbReference type="NCBI Taxonomy" id="1562132"/>
    <lineage>
        <taxon>Bacteria</taxon>
        <taxon>Bacillati</taxon>
        <taxon>Bacillota</taxon>
        <taxon>Bacilli</taxon>
        <taxon>Bacillales</taxon>
        <taxon>Caryophanaceae</taxon>
        <taxon>Kurthia</taxon>
    </lineage>
</organism>
<accession>A0ABW5XX54</accession>
<name>A0ABW5XX54_9BACL</name>
<sequence length="54" mass="6443">MQLKKQMKQLQESLQVLKSEISEQLFLIEQDKAHEKERGNEKRFKQARDCSHTA</sequence>
<dbReference type="EMBL" id="JBHUOR010000019">
    <property type="protein sequence ID" value="MFD2867577.1"/>
    <property type="molecule type" value="Genomic_DNA"/>
</dbReference>
<reference evidence="3" key="1">
    <citation type="journal article" date="2019" name="Int. J. Syst. Evol. Microbiol.">
        <title>The Global Catalogue of Microorganisms (GCM) 10K type strain sequencing project: providing services to taxonomists for standard genome sequencing and annotation.</title>
        <authorList>
            <consortium name="The Broad Institute Genomics Platform"/>
            <consortium name="The Broad Institute Genome Sequencing Center for Infectious Disease"/>
            <person name="Wu L."/>
            <person name="Ma J."/>
        </authorList>
    </citation>
    <scope>NUCLEOTIDE SEQUENCE [LARGE SCALE GENOMIC DNA]</scope>
    <source>
        <strain evidence="3">KCTC 33522</strain>
    </source>
</reference>
<keyword evidence="3" id="KW-1185">Reference proteome</keyword>
<protein>
    <submittedName>
        <fullName evidence="2">Uncharacterized protein</fullName>
    </submittedName>
</protein>
<dbReference type="RefSeq" id="WP_380146864.1">
    <property type="nucleotide sequence ID" value="NZ_JBHUOR010000019.1"/>
</dbReference>
<dbReference type="Proteomes" id="UP001597568">
    <property type="component" value="Unassembled WGS sequence"/>
</dbReference>
<proteinExistence type="predicted"/>
<gene>
    <name evidence="2" type="ORF">ACFSY7_03535</name>
</gene>
<comment type="caution">
    <text evidence="2">The sequence shown here is derived from an EMBL/GenBank/DDBJ whole genome shotgun (WGS) entry which is preliminary data.</text>
</comment>
<evidence type="ECO:0000313" key="3">
    <source>
        <dbReference type="Proteomes" id="UP001597568"/>
    </source>
</evidence>